<proteinExistence type="predicted"/>
<sequence>MIFTFEELYSASLIQGAVYEGGKNKSPTKDDPLSKIFRIEGCRRGIGNQGGFRKALKEREGKPVSGKVAFVVIVDSGKQEEWPNSFDEDSGIFTYYGDNRIPNNDIFKTKNLGNKFLYEIFRKSYGTPDERAEIPPIFIFKSTGNGCDKRFIGLAVPGVTGKSFEECLERRAFETDEGNFENFVAQFTVMDTSKEVINREWLKEIKLKESLISYYEPAQWTKYIINGISESPYTLGYKEVSLVEEEYINIENETVRKVKVRITQGKFRDKLIERDKSCLICGLNIKELLVASHIKPWSESNNHEKQDSDNGLLLCIGHDALFDKGYISFEDDGKILISNKINAKDYPKLNVNESIKLRVDDKNQNKYMQYHRDSIFIK</sequence>
<evidence type="ECO:0000313" key="3">
    <source>
        <dbReference type="EMBL" id="OHW61264.1"/>
    </source>
</evidence>
<evidence type="ECO:0000313" key="4">
    <source>
        <dbReference type="Proteomes" id="UP000180254"/>
    </source>
</evidence>
<evidence type="ECO:0000259" key="2">
    <source>
        <dbReference type="Pfam" id="PF18062"/>
    </source>
</evidence>
<comment type="caution">
    <text evidence="3">The sequence shown here is derived from an EMBL/GenBank/DDBJ whole genome shotgun (WGS) entry which is preliminary data.</text>
</comment>
<dbReference type="InterPro" id="IPR003615">
    <property type="entry name" value="HNH_nuc"/>
</dbReference>
<dbReference type="REBASE" id="181454">
    <property type="entry name" value="Ean1989ORF23880P"/>
</dbReference>
<name>A0A1S1V481_9FIRM</name>
<dbReference type="AlphaFoldDB" id="A0A1S1V481"/>
<keyword evidence="4" id="KW-1185">Reference proteome</keyword>
<gene>
    <name evidence="3" type="ORF">EUAN_23880</name>
</gene>
<dbReference type="Proteomes" id="UP000180254">
    <property type="component" value="Unassembled WGS sequence"/>
</dbReference>
<evidence type="ECO:0008006" key="5">
    <source>
        <dbReference type="Google" id="ProtNLM"/>
    </source>
</evidence>
<dbReference type="OrthoDB" id="5678128at2"/>
<evidence type="ECO:0000259" key="1">
    <source>
        <dbReference type="Pfam" id="PF13391"/>
    </source>
</evidence>
<accession>A0A1S1V481</accession>
<dbReference type="Pfam" id="PF13391">
    <property type="entry name" value="HNH_2"/>
    <property type="match status" value="1"/>
</dbReference>
<dbReference type="Pfam" id="PF18062">
    <property type="entry name" value="RE_AspBHI_N"/>
    <property type="match status" value="1"/>
</dbReference>
<feature type="domain" description="HNH nuclease" evidence="1">
    <location>
        <begin position="278"/>
        <end position="330"/>
    </location>
</feature>
<dbReference type="InterPro" id="IPR041409">
    <property type="entry name" value="RE_AspBHI_N"/>
</dbReference>
<reference evidence="3 4" key="1">
    <citation type="submission" date="2016-09" db="EMBL/GenBank/DDBJ databases">
        <title>Genome sequence of Eubacterium angustum.</title>
        <authorList>
            <person name="Poehlein A."/>
            <person name="Daniel R."/>
        </authorList>
    </citation>
    <scope>NUCLEOTIDE SEQUENCE [LARGE SCALE GENOMIC DNA]</scope>
    <source>
        <strain evidence="3 4">DSM 1989</strain>
    </source>
</reference>
<organism evidence="3 4">
    <name type="scientific">Andreesenia angusta</name>
    <dbReference type="NCBI Taxonomy" id="39480"/>
    <lineage>
        <taxon>Bacteria</taxon>
        <taxon>Bacillati</taxon>
        <taxon>Bacillota</taxon>
        <taxon>Tissierellia</taxon>
        <taxon>Tissierellales</taxon>
        <taxon>Gottschalkiaceae</taxon>
        <taxon>Andreesenia</taxon>
    </lineage>
</organism>
<feature type="domain" description="Restriction endonuclease AspBHI N-terminal" evidence="2">
    <location>
        <begin position="28"/>
        <end position="227"/>
    </location>
</feature>
<dbReference type="RefSeq" id="WP_071064746.1">
    <property type="nucleotide sequence ID" value="NZ_MKIE01000019.1"/>
</dbReference>
<dbReference type="Gene3D" id="2.30.280.20">
    <property type="match status" value="1"/>
</dbReference>
<protein>
    <recommendedName>
        <fullName evidence="5">HNH nuclease domain-containing protein</fullName>
    </recommendedName>
</protein>
<dbReference type="CDD" id="cd00085">
    <property type="entry name" value="HNHc"/>
    <property type="match status" value="1"/>
</dbReference>
<dbReference type="EMBL" id="MKIE01000019">
    <property type="protein sequence ID" value="OHW61264.1"/>
    <property type="molecule type" value="Genomic_DNA"/>
</dbReference>
<dbReference type="STRING" id="39480.EUAN_23880"/>